<dbReference type="RefSeq" id="WP_014658736.1">
    <property type="nucleotide sequence ID" value="NC_017735.1"/>
</dbReference>
<name>I0EQI9_HELCM</name>
<gene>
    <name evidence="2" type="ordered locus">HCD_00880</name>
</gene>
<evidence type="ECO:0000256" key="1">
    <source>
        <dbReference type="NCBIfam" id="TIGR02722"/>
    </source>
</evidence>
<accession>I0EQI9</accession>
<proteinExistence type="predicted"/>
<dbReference type="EMBL" id="CP003481">
    <property type="protein sequence ID" value="AFI05208.1"/>
    <property type="molecule type" value="Genomic_DNA"/>
</dbReference>
<organism evidence="2 3">
    <name type="scientific">Helicobacter cetorum (strain ATCC BAA-540 / CCUG 52418 / MIT 99-5656)</name>
    <dbReference type="NCBI Taxonomy" id="1163745"/>
    <lineage>
        <taxon>Bacteria</taxon>
        <taxon>Pseudomonadati</taxon>
        <taxon>Campylobacterota</taxon>
        <taxon>Epsilonproteobacteria</taxon>
        <taxon>Campylobacterales</taxon>
        <taxon>Helicobacteraceae</taxon>
        <taxon>Helicobacter</taxon>
    </lineage>
</organism>
<evidence type="ECO:0000313" key="3">
    <source>
        <dbReference type="Proteomes" id="UP000005013"/>
    </source>
</evidence>
<dbReference type="HOGENOM" id="CLU_114013_0_0_7"/>
<dbReference type="eggNOG" id="COG3417">
    <property type="taxonomic scope" value="Bacteria"/>
</dbReference>
<dbReference type="Proteomes" id="UP000005013">
    <property type="component" value="Chromosome"/>
</dbReference>
<dbReference type="STRING" id="1163745.HCD_00880"/>
<dbReference type="KEGG" id="hcm:HCD_00880"/>
<protein>
    <recommendedName>
        <fullName evidence="1">Penicillin-binding protein activator LpoB</fullName>
    </recommendedName>
</protein>
<dbReference type="InterPro" id="IPR014094">
    <property type="entry name" value="LpoB"/>
</dbReference>
<dbReference type="Pfam" id="PF13036">
    <property type="entry name" value="LpoB"/>
    <property type="match status" value="1"/>
</dbReference>
<sequence length="211" mass="23119">MAFLTKLKIIGSVALSALLWVGCSGGVATYQNVNDMTKNTTSSLNSTDLLLTANAMIESMLNDPNFVQLKGKRLIEVSDIINDTTQPNLDMNLLSTKITQQLRLRSQGKFNVTRASGGSGIAADSRIIEQRQKERESEEYNQDTTMEKGTLKAADLSLSGKVSSNAASIDKARQRLDYNFTLSLTDRKTGVEVWSDVKPIVKNASNKHVAF</sequence>
<evidence type="ECO:0000313" key="2">
    <source>
        <dbReference type="EMBL" id="AFI05208.1"/>
    </source>
</evidence>
<dbReference type="NCBIfam" id="TIGR02722">
    <property type="entry name" value="lp"/>
    <property type="match status" value="1"/>
</dbReference>
<dbReference type="PATRIC" id="fig|1163745.3.peg.187"/>
<dbReference type="AlphaFoldDB" id="I0EQI9"/>
<dbReference type="PROSITE" id="PS51257">
    <property type="entry name" value="PROKAR_LIPOPROTEIN"/>
    <property type="match status" value="1"/>
</dbReference>
<reference evidence="2 3" key="1">
    <citation type="journal article" date="2013" name="PLoS ONE">
        <title>Sequence Divergence and Conservation in Genomes ofHelicobacter cetorum Strains from a Dolphin and a Whale.</title>
        <authorList>
            <person name="Kersulyte D."/>
            <person name="Rossi M."/>
            <person name="Berg D.E."/>
        </authorList>
    </citation>
    <scope>NUCLEOTIDE SEQUENCE [LARGE SCALE GENOMIC DNA]</scope>
    <source>
        <strain evidence="2 3">MIT 99-5656</strain>
    </source>
</reference>
<keyword evidence="3" id="KW-1185">Reference proteome</keyword>
<keyword evidence="2" id="KW-0176">Collagen</keyword>
<dbReference type="OrthoDB" id="272776at2"/>
<dbReference type="Gene3D" id="3.40.50.10610">
    <property type="entry name" value="ABC-type transport auxiliary lipoprotein component"/>
    <property type="match status" value="1"/>
</dbReference>